<dbReference type="EMBL" id="CM018049">
    <property type="protein sequence ID" value="KAA8519345.1"/>
    <property type="molecule type" value="Genomic_DNA"/>
</dbReference>
<dbReference type="PANTHER" id="PTHR47481">
    <property type="match status" value="1"/>
</dbReference>
<evidence type="ECO:0000259" key="2">
    <source>
        <dbReference type="Pfam" id="PF22936"/>
    </source>
</evidence>
<name>A0A5J4ZL77_9ASTE</name>
<protein>
    <submittedName>
        <fullName evidence="3">Uncharacterized protein</fullName>
    </submittedName>
</protein>
<proteinExistence type="predicted"/>
<dbReference type="OrthoDB" id="1937754at2759"/>
<dbReference type="Pfam" id="PF14244">
    <property type="entry name" value="Retrotran_gag_3"/>
    <property type="match status" value="1"/>
</dbReference>
<feature type="domain" description="Retrotransposon Copia-like N-terminal" evidence="1">
    <location>
        <begin position="16"/>
        <end position="55"/>
    </location>
</feature>
<organism evidence="3 4">
    <name type="scientific">Nyssa sinensis</name>
    <dbReference type="NCBI Taxonomy" id="561372"/>
    <lineage>
        <taxon>Eukaryota</taxon>
        <taxon>Viridiplantae</taxon>
        <taxon>Streptophyta</taxon>
        <taxon>Embryophyta</taxon>
        <taxon>Tracheophyta</taxon>
        <taxon>Spermatophyta</taxon>
        <taxon>Magnoliopsida</taxon>
        <taxon>eudicotyledons</taxon>
        <taxon>Gunneridae</taxon>
        <taxon>Pentapetalae</taxon>
        <taxon>asterids</taxon>
        <taxon>Cornales</taxon>
        <taxon>Nyssaceae</taxon>
        <taxon>Nyssa</taxon>
    </lineage>
</organism>
<accession>A0A5J4ZL77</accession>
<reference evidence="3 4" key="1">
    <citation type="submission" date="2019-09" db="EMBL/GenBank/DDBJ databases">
        <title>A chromosome-level genome assembly of the Chinese tupelo Nyssa sinensis.</title>
        <authorList>
            <person name="Yang X."/>
            <person name="Kang M."/>
            <person name="Yang Y."/>
            <person name="Xiong H."/>
            <person name="Wang M."/>
            <person name="Zhang Z."/>
            <person name="Wang Z."/>
            <person name="Wu H."/>
            <person name="Ma T."/>
            <person name="Liu J."/>
            <person name="Xi Z."/>
        </authorList>
    </citation>
    <scope>NUCLEOTIDE SEQUENCE [LARGE SCALE GENOMIC DNA]</scope>
    <source>
        <strain evidence="3">J267</strain>
        <tissue evidence="3">Leaf</tissue>
    </source>
</reference>
<keyword evidence="4" id="KW-1185">Reference proteome</keyword>
<evidence type="ECO:0000313" key="3">
    <source>
        <dbReference type="EMBL" id="KAA8519345.1"/>
    </source>
</evidence>
<gene>
    <name evidence="3" type="ORF">F0562_013601</name>
</gene>
<dbReference type="AlphaFoldDB" id="A0A5J4ZL77"/>
<dbReference type="InterPro" id="IPR054722">
    <property type="entry name" value="PolX-like_BBD"/>
</dbReference>
<feature type="domain" description="Retrovirus-related Pol polyprotein from transposon TNT 1-94-like beta-barrel" evidence="2">
    <location>
        <begin position="137"/>
        <end position="216"/>
    </location>
</feature>
<dbReference type="InterPro" id="IPR029472">
    <property type="entry name" value="Copia-like_N"/>
</dbReference>
<dbReference type="Proteomes" id="UP000325577">
    <property type="component" value="Linkage Group LG6"/>
</dbReference>
<sequence length="329" mass="36626">MAASSSMFVNPANIQSLVTVKLTKDNYLLWKTQVVPYLRGQRIFGFVDGSNPPPPITIPNLETTTSSDTTAEIPNPKFTTWYLQDQSNNPQPTCQVCNKNGHTAIQCYHRFDQAFQGPPPTMAAYLTAPPSAPDANWYPDTGSTNHLTHDLQNLTIHAEPYAGYDQIQVDDGAGLHIQHIGSTTLATPTQSFSLSNLLHVPTIKKNLLSVSQFTDENNVFIEFHSSYFLVKDEATGTTLLRGTTKDGLYTFPAPTQSSPQTNYCQRALLKSGIVEWDIPPTPLFDNSSQNFLYQFQPIKVPVFALPVNKGKVIVFLFLLRRLFLKCLLN</sequence>
<dbReference type="Pfam" id="PF22936">
    <property type="entry name" value="Pol_BBD"/>
    <property type="match status" value="1"/>
</dbReference>
<dbReference type="PANTHER" id="PTHR47481:SF10">
    <property type="entry name" value="COPIA-LIKE POLYPROTEIN_RETROTRANSPOSON"/>
    <property type="match status" value="1"/>
</dbReference>
<evidence type="ECO:0000313" key="4">
    <source>
        <dbReference type="Proteomes" id="UP000325577"/>
    </source>
</evidence>
<evidence type="ECO:0000259" key="1">
    <source>
        <dbReference type="Pfam" id="PF14244"/>
    </source>
</evidence>